<name>A0A378VXC8_NEIGO</name>
<accession>A0A378VXC8</accession>
<organism evidence="2">
    <name type="scientific">Neisseria gonorrhoeae</name>
    <dbReference type="NCBI Taxonomy" id="485"/>
    <lineage>
        <taxon>Bacteria</taxon>
        <taxon>Pseudomonadati</taxon>
        <taxon>Pseudomonadota</taxon>
        <taxon>Betaproteobacteria</taxon>
        <taxon>Neisseriales</taxon>
        <taxon>Neisseriaceae</taxon>
        <taxon>Neisseria</taxon>
    </lineage>
</organism>
<dbReference type="GO" id="GO:0004386">
    <property type="term" value="F:helicase activity"/>
    <property type="evidence" value="ECO:0007669"/>
    <property type="project" value="UniProtKB-KW"/>
</dbReference>
<keyword evidence="2" id="KW-0347">Helicase</keyword>
<feature type="domain" description="RNA helicase HrpA C-terminal" evidence="1">
    <location>
        <begin position="5"/>
        <end position="92"/>
    </location>
</feature>
<dbReference type="AlphaFoldDB" id="A0A378VXC8"/>
<evidence type="ECO:0000313" key="2">
    <source>
        <dbReference type="EMBL" id="SUA20760.1"/>
    </source>
</evidence>
<proteinExistence type="predicted"/>
<evidence type="ECO:0000259" key="1">
    <source>
        <dbReference type="Pfam" id="PF11898"/>
    </source>
</evidence>
<gene>
    <name evidence="2" type="ORF">NCTC11421_00859</name>
</gene>
<keyword evidence="2" id="KW-0378">Hydrolase</keyword>
<sequence length="95" mass="10923">MAAPPIYLKAMTLRLEKYSSNPARDAAREADIQELEQMWQEKTDGLAKQGQPVSDGLAAFKWMIEELRVSLFAQELKTPYPVSVKRLLKMWEILL</sequence>
<dbReference type="EMBL" id="UGRI01000001">
    <property type="protein sequence ID" value="SUA20760.1"/>
    <property type="molecule type" value="Genomic_DNA"/>
</dbReference>
<keyword evidence="2" id="KW-0067">ATP-binding</keyword>
<keyword evidence="2" id="KW-0547">Nucleotide-binding</keyword>
<reference evidence="2" key="1">
    <citation type="submission" date="2018-06" db="EMBL/GenBank/DDBJ databases">
        <authorList>
            <consortium name="Pathogen Informatics"/>
            <person name="Doyle S."/>
        </authorList>
    </citation>
    <scope>NUCLEOTIDE SEQUENCE [LARGE SCALE GENOMIC DNA]</scope>
    <source>
        <strain evidence="2">NCTC11421</strain>
    </source>
</reference>
<protein>
    <submittedName>
        <fullName evidence="2">ATP dependent DNA helicase</fullName>
    </submittedName>
</protein>
<dbReference type="InterPro" id="IPR024590">
    <property type="entry name" value="HrpA_C"/>
</dbReference>
<dbReference type="Pfam" id="PF11898">
    <property type="entry name" value="DUF3418"/>
    <property type="match status" value="1"/>
</dbReference>